<keyword evidence="1" id="KW-1133">Transmembrane helix</keyword>
<feature type="transmembrane region" description="Helical" evidence="1">
    <location>
        <begin position="39"/>
        <end position="60"/>
    </location>
</feature>
<accession>A0A502G3R3</accession>
<evidence type="ECO:0000313" key="2">
    <source>
        <dbReference type="EMBL" id="TPG56211.1"/>
    </source>
</evidence>
<protein>
    <submittedName>
        <fullName evidence="2">Uncharacterized protein</fullName>
    </submittedName>
</protein>
<name>A0A502G3R3_9SPHN</name>
<evidence type="ECO:0000256" key="1">
    <source>
        <dbReference type="SAM" id="Phobius"/>
    </source>
</evidence>
<sequence length="230" mass="24859">MSDVDRQIARAGDLLDRTRAERQALATRRRQGVSVTRRLALAGTADLAIIVAAIAVGWFVPLGMGGALLIGLLMMAVTAFLLFATLTPAVRVEQLTQVPLKALPAKTEQWLDTQRKLLPAPAQTLVDGIGVRLETLSPQLASLDEGEPVAIEVRKLIGEQLPELLKGYAKVPPPLRGVARNGKSPDAQLADALRLIDSEIGEMSAQIAQGDLDSLETRGRFLEIKYRDEV</sequence>
<keyword evidence="3" id="KW-1185">Reference proteome</keyword>
<dbReference type="RefSeq" id="WP_140846898.1">
    <property type="nucleotide sequence ID" value="NZ_RCZC01000001.1"/>
</dbReference>
<dbReference type="Proteomes" id="UP000319931">
    <property type="component" value="Unassembled WGS sequence"/>
</dbReference>
<keyword evidence="1" id="KW-0472">Membrane</keyword>
<comment type="caution">
    <text evidence="2">The sequence shown here is derived from an EMBL/GenBank/DDBJ whole genome shotgun (WGS) entry which is preliminary data.</text>
</comment>
<dbReference type="EMBL" id="RCZC01000001">
    <property type="protein sequence ID" value="TPG56211.1"/>
    <property type="molecule type" value="Genomic_DNA"/>
</dbReference>
<feature type="transmembrane region" description="Helical" evidence="1">
    <location>
        <begin position="66"/>
        <end position="86"/>
    </location>
</feature>
<evidence type="ECO:0000313" key="3">
    <source>
        <dbReference type="Proteomes" id="UP000319931"/>
    </source>
</evidence>
<organism evidence="2 3">
    <name type="scientific">Sphingomonas glacialis</name>
    <dbReference type="NCBI Taxonomy" id="658225"/>
    <lineage>
        <taxon>Bacteria</taxon>
        <taxon>Pseudomonadati</taxon>
        <taxon>Pseudomonadota</taxon>
        <taxon>Alphaproteobacteria</taxon>
        <taxon>Sphingomonadales</taxon>
        <taxon>Sphingomonadaceae</taxon>
        <taxon>Sphingomonas</taxon>
    </lineage>
</organism>
<dbReference type="AlphaFoldDB" id="A0A502G3R3"/>
<dbReference type="OrthoDB" id="7594143at2"/>
<proteinExistence type="predicted"/>
<gene>
    <name evidence="2" type="ORF">EAH76_01155</name>
</gene>
<keyword evidence="1" id="KW-0812">Transmembrane</keyword>
<reference evidence="2 3" key="1">
    <citation type="journal article" date="2019" name="Environ. Microbiol.">
        <title>Species interactions and distinct microbial communities in high Arctic permafrost affected cryosols are associated with the CH4 and CO2 gas fluxes.</title>
        <authorList>
            <person name="Altshuler I."/>
            <person name="Hamel J."/>
            <person name="Turney S."/>
            <person name="Magnuson E."/>
            <person name="Levesque R."/>
            <person name="Greer C."/>
            <person name="Whyte L.G."/>
        </authorList>
    </citation>
    <scope>NUCLEOTIDE SEQUENCE [LARGE SCALE GENOMIC DNA]</scope>
    <source>
        <strain evidence="2 3">E6.1</strain>
    </source>
</reference>